<evidence type="ECO:0000256" key="9">
    <source>
        <dbReference type="ARBA" id="ARBA00022946"/>
    </source>
</evidence>
<evidence type="ECO:0000259" key="27">
    <source>
        <dbReference type="Pfam" id="PF02770"/>
    </source>
</evidence>
<evidence type="ECO:0000256" key="8">
    <source>
        <dbReference type="ARBA" id="ARBA00022832"/>
    </source>
</evidence>
<dbReference type="InParanoid" id="Q01VQ5"/>
<keyword evidence="7 25" id="KW-0274">FAD</keyword>
<dbReference type="PIRSF" id="PIRSF016578">
    <property type="entry name" value="HsaA"/>
    <property type="match status" value="1"/>
</dbReference>
<accession>Q01VQ5</accession>
<evidence type="ECO:0000256" key="16">
    <source>
        <dbReference type="ARBA" id="ARBA00041537"/>
    </source>
</evidence>
<dbReference type="FunFam" id="1.20.140.10:FF:000002">
    <property type="entry name" value="Acyl-CoA dehydrogenase short/branched chain"/>
    <property type="match status" value="1"/>
</dbReference>
<dbReference type="PROSITE" id="PS00072">
    <property type="entry name" value="ACYL_COA_DH_1"/>
    <property type="match status" value="1"/>
</dbReference>
<dbReference type="GO" id="GO:0003853">
    <property type="term" value="F:short-chain 2-methyl fatty acyl-CoA dehydrogenase activity"/>
    <property type="evidence" value="ECO:0007669"/>
    <property type="project" value="UniProtKB-EC"/>
</dbReference>
<evidence type="ECO:0000256" key="5">
    <source>
        <dbReference type="ARBA" id="ARBA00022553"/>
    </source>
</evidence>
<dbReference type="InterPro" id="IPR037069">
    <property type="entry name" value="AcylCoA_DH/ox_N_sf"/>
</dbReference>
<dbReference type="InterPro" id="IPR006089">
    <property type="entry name" value="Acyl-CoA_DH_CS"/>
</dbReference>
<dbReference type="FunCoup" id="Q01VQ5">
    <property type="interactions" value="541"/>
</dbReference>
<feature type="domain" description="Acyl-CoA oxidase/dehydrogenase middle" evidence="27">
    <location>
        <begin position="134"/>
        <end position="228"/>
    </location>
</feature>
<evidence type="ECO:0000256" key="10">
    <source>
        <dbReference type="ARBA" id="ARBA00022990"/>
    </source>
</evidence>
<evidence type="ECO:0000259" key="28">
    <source>
        <dbReference type="Pfam" id="PF02771"/>
    </source>
</evidence>
<evidence type="ECO:0000256" key="6">
    <source>
        <dbReference type="ARBA" id="ARBA00022630"/>
    </source>
</evidence>
<name>Q01VQ5_SOLUE</name>
<dbReference type="STRING" id="234267.Acid_5310"/>
<evidence type="ECO:0000256" key="14">
    <source>
        <dbReference type="ARBA" id="ARBA00039036"/>
    </source>
</evidence>
<dbReference type="Pfam" id="PF00441">
    <property type="entry name" value="Acyl-CoA_dh_1"/>
    <property type="match status" value="1"/>
</dbReference>
<gene>
    <name evidence="29" type="ordered locus">Acid_5310</name>
</gene>
<dbReference type="Pfam" id="PF02770">
    <property type="entry name" value="Acyl-CoA_dh_M"/>
    <property type="match status" value="1"/>
</dbReference>
<dbReference type="InterPro" id="IPR036250">
    <property type="entry name" value="AcylCo_DH-like_C"/>
</dbReference>
<evidence type="ECO:0000256" key="24">
    <source>
        <dbReference type="ARBA" id="ARBA00051903"/>
    </source>
</evidence>
<comment type="catalytic activity">
    <reaction evidence="18">
        <text>2-methylbutanoyl-CoA + oxidized [electron-transfer flavoprotein] + H(+) = (2E)-2-methylbut-2-enoyl-CoA + reduced [electron-transfer flavoprotein]</text>
        <dbReference type="Rhea" id="RHEA:43780"/>
        <dbReference type="Rhea" id="RHEA-COMP:10685"/>
        <dbReference type="Rhea" id="RHEA-COMP:10686"/>
        <dbReference type="ChEBI" id="CHEBI:15378"/>
        <dbReference type="ChEBI" id="CHEBI:57336"/>
        <dbReference type="ChEBI" id="CHEBI:57337"/>
        <dbReference type="ChEBI" id="CHEBI:57692"/>
        <dbReference type="ChEBI" id="CHEBI:58307"/>
        <dbReference type="EC" id="1.3.8.5"/>
    </reaction>
    <physiologicalReaction direction="left-to-right" evidence="18">
        <dbReference type="Rhea" id="RHEA:43781"/>
    </physiologicalReaction>
</comment>
<dbReference type="KEGG" id="sus:Acid_5310"/>
<dbReference type="InterPro" id="IPR006091">
    <property type="entry name" value="Acyl-CoA_Oxase/DH_mid-dom"/>
</dbReference>
<evidence type="ECO:0000256" key="4">
    <source>
        <dbReference type="ARBA" id="ARBA00011881"/>
    </source>
</evidence>
<evidence type="ECO:0000256" key="7">
    <source>
        <dbReference type="ARBA" id="ARBA00022827"/>
    </source>
</evidence>
<dbReference type="GO" id="GO:0050660">
    <property type="term" value="F:flavin adenine dinucleotide binding"/>
    <property type="evidence" value="ECO:0007669"/>
    <property type="project" value="InterPro"/>
</dbReference>
<comment type="pathway">
    <text evidence="2">Lipid metabolism; mitochondrial fatty acid beta-oxidation.</text>
</comment>
<evidence type="ECO:0000256" key="1">
    <source>
        <dbReference type="ARBA" id="ARBA00001974"/>
    </source>
</evidence>
<keyword evidence="12" id="KW-0443">Lipid metabolism</keyword>
<dbReference type="PANTHER" id="PTHR43884:SF1">
    <property type="entry name" value="SHORT_BRANCHED CHAIN SPECIFIC ACYL-COA DEHYDROGENASE, MITOCHONDRIAL"/>
    <property type="match status" value="1"/>
</dbReference>
<feature type="domain" description="Acyl-CoA dehydrogenase/oxidase N-terminal" evidence="28">
    <location>
        <begin position="18"/>
        <end position="128"/>
    </location>
</feature>
<dbReference type="SUPFAM" id="SSF47203">
    <property type="entry name" value="Acyl-CoA dehydrogenase C-terminal domain-like"/>
    <property type="match status" value="1"/>
</dbReference>
<dbReference type="FunFam" id="2.40.110.10:FF:000001">
    <property type="entry name" value="Acyl-CoA dehydrogenase, mitochondrial"/>
    <property type="match status" value="1"/>
</dbReference>
<evidence type="ECO:0000256" key="2">
    <source>
        <dbReference type="ARBA" id="ARBA00005198"/>
    </source>
</evidence>
<feature type="domain" description="Acyl-CoA dehydrogenase/oxidase C-terminal" evidence="26">
    <location>
        <begin position="240"/>
        <end position="389"/>
    </location>
</feature>
<evidence type="ECO:0000256" key="18">
    <source>
        <dbReference type="ARBA" id="ARBA00048235"/>
    </source>
</evidence>
<dbReference type="AlphaFoldDB" id="Q01VQ5"/>
<dbReference type="InterPro" id="IPR009075">
    <property type="entry name" value="AcylCo_DH/oxidase_C"/>
</dbReference>
<comment type="pathway">
    <text evidence="13">Amino-acid degradation; L-isoleucine degradation.</text>
</comment>
<dbReference type="Gene3D" id="2.40.110.10">
    <property type="entry name" value="Butyryl-CoA Dehydrogenase, subunit A, domain 2"/>
    <property type="match status" value="1"/>
</dbReference>
<comment type="subunit">
    <text evidence="4">Homotetramer.</text>
</comment>
<dbReference type="CDD" id="cd01158">
    <property type="entry name" value="SCAD_SBCAD"/>
    <property type="match status" value="1"/>
</dbReference>
<sequence>MPALENMETAPAPLTALSEEERFFQSTVRKFAREQIRPYVREMDEAAVFRKDIIQQFFTMGLMGIEIPEEFGGQGGTFFQAILAVEELSAVDPSAGVIVDVQNTICNNALLRWATAEQKAKYLPLLAEKMVASYALSEAGSGSDAFAMATRAEDKGDHFLLTGRKLWITNAAEAGFFLLFANANPEAGYKGVTAFLIERDFPGFAVGKKEDKIGLRASSTCELILDNCRVPRENVMGEVGKGYKIAIETLNEGRIAIGAQMIGLARGALDHAVTYARERKQFGKPIGEFQGVQFDLAKMAVEVEAARLLVYNAARLRDAGLPFLAEAAMAKYYSSEIAERVASKSIEVHGGVGITKDYPVEKLYRDAKIGRIYEGTSNIQLMTIAKKLLGK</sequence>
<evidence type="ECO:0000256" key="23">
    <source>
        <dbReference type="ARBA" id="ARBA00049552"/>
    </source>
</evidence>
<evidence type="ECO:0000256" key="21">
    <source>
        <dbReference type="ARBA" id="ARBA00049096"/>
    </source>
</evidence>
<keyword evidence="10" id="KW-0007">Acetylation</keyword>
<evidence type="ECO:0000256" key="3">
    <source>
        <dbReference type="ARBA" id="ARBA00009347"/>
    </source>
</evidence>
<keyword evidence="6 25" id="KW-0285">Flavoprotein</keyword>
<dbReference type="EMBL" id="CP000473">
    <property type="protein sequence ID" value="ABJ86260.1"/>
    <property type="molecule type" value="Genomic_DNA"/>
</dbReference>
<dbReference type="GO" id="GO:0006631">
    <property type="term" value="P:fatty acid metabolic process"/>
    <property type="evidence" value="ECO:0007669"/>
    <property type="project" value="UniProtKB-KW"/>
</dbReference>
<evidence type="ECO:0000259" key="26">
    <source>
        <dbReference type="Pfam" id="PF00441"/>
    </source>
</evidence>
<dbReference type="Gene3D" id="1.10.540.10">
    <property type="entry name" value="Acyl-CoA dehydrogenase/oxidase, N-terminal domain"/>
    <property type="match status" value="1"/>
</dbReference>
<dbReference type="InterPro" id="IPR009100">
    <property type="entry name" value="AcylCoA_DH/oxidase_NM_dom_sf"/>
</dbReference>
<reference evidence="29" key="1">
    <citation type="submission" date="2006-10" db="EMBL/GenBank/DDBJ databases">
        <title>Complete sequence of Solibacter usitatus Ellin6076.</title>
        <authorList>
            <consortium name="US DOE Joint Genome Institute"/>
            <person name="Copeland A."/>
            <person name="Lucas S."/>
            <person name="Lapidus A."/>
            <person name="Barry K."/>
            <person name="Detter J.C."/>
            <person name="Glavina del Rio T."/>
            <person name="Hammon N."/>
            <person name="Israni S."/>
            <person name="Dalin E."/>
            <person name="Tice H."/>
            <person name="Pitluck S."/>
            <person name="Thompson L.S."/>
            <person name="Brettin T."/>
            <person name="Bruce D."/>
            <person name="Han C."/>
            <person name="Tapia R."/>
            <person name="Gilna P."/>
            <person name="Schmutz J."/>
            <person name="Larimer F."/>
            <person name="Land M."/>
            <person name="Hauser L."/>
            <person name="Kyrpides N."/>
            <person name="Mikhailova N."/>
            <person name="Janssen P.H."/>
            <person name="Kuske C.R."/>
            <person name="Richardson P."/>
        </authorList>
    </citation>
    <scope>NUCLEOTIDE SEQUENCE</scope>
    <source>
        <strain evidence="29">Ellin6076</strain>
    </source>
</reference>
<evidence type="ECO:0000256" key="19">
    <source>
        <dbReference type="ARBA" id="ARBA00048307"/>
    </source>
</evidence>
<comment type="catalytic activity">
    <reaction evidence="24">
        <text>2-methylpropanoyl-CoA + oxidized [electron-transfer flavoprotein] + H(+) = 2-methylpropenoyl-CoA + reduced [electron-transfer flavoprotein]</text>
        <dbReference type="Rhea" id="RHEA:44180"/>
        <dbReference type="Rhea" id="RHEA-COMP:10685"/>
        <dbReference type="Rhea" id="RHEA-COMP:10686"/>
        <dbReference type="ChEBI" id="CHEBI:15378"/>
        <dbReference type="ChEBI" id="CHEBI:57338"/>
        <dbReference type="ChEBI" id="CHEBI:57692"/>
        <dbReference type="ChEBI" id="CHEBI:58307"/>
        <dbReference type="ChEBI" id="CHEBI:62500"/>
    </reaction>
    <physiologicalReaction direction="left-to-right" evidence="24">
        <dbReference type="Rhea" id="RHEA:44181"/>
    </physiologicalReaction>
</comment>
<evidence type="ECO:0000313" key="29">
    <source>
        <dbReference type="EMBL" id="ABJ86260.1"/>
    </source>
</evidence>
<comment type="catalytic activity">
    <reaction evidence="21">
        <text>butanoyl-CoA + oxidized [electron-transfer flavoprotein] + H(+) = (2E)-butenoyl-CoA + reduced [electron-transfer flavoprotein]</text>
        <dbReference type="Rhea" id="RHEA:24004"/>
        <dbReference type="Rhea" id="RHEA-COMP:10685"/>
        <dbReference type="Rhea" id="RHEA-COMP:10686"/>
        <dbReference type="ChEBI" id="CHEBI:15378"/>
        <dbReference type="ChEBI" id="CHEBI:57332"/>
        <dbReference type="ChEBI" id="CHEBI:57371"/>
        <dbReference type="ChEBI" id="CHEBI:57692"/>
        <dbReference type="ChEBI" id="CHEBI:58307"/>
    </reaction>
    <physiologicalReaction direction="left-to-right" evidence="21">
        <dbReference type="Rhea" id="RHEA:24005"/>
    </physiologicalReaction>
</comment>
<keyword evidence="8" id="KW-0276">Fatty acid metabolism</keyword>
<keyword evidence="9" id="KW-0809">Transit peptide</keyword>
<evidence type="ECO:0000256" key="13">
    <source>
        <dbReference type="ARBA" id="ARBA00037895"/>
    </source>
</evidence>
<dbReference type="InterPro" id="IPR013786">
    <property type="entry name" value="AcylCoA_DH/ox_N"/>
</dbReference>
<proteinExistence type="inferred from homology"/>
<comment type="catalytic activity">
    <reaction evidence="19">
        <text>valproyl-CoA + oxidized [electron-transfer flavoprotein] + H(+) = (2E)-2-propylpent-2-enoyl-CoA + reduced [electron-transfer flavoprotein]</text>
        <dbReference type="Rhea" id="RHEA:65344"/>
        <dbReference type="Rhea" id="RHEA-COMP:10685"/>
        <dbReference type="Rhea" id="RHEA-COMP:10686"/>
        <dbReference type="ChEBI" id="CHEBI:15378"/>
        <dbReference type="ChEBI" id="CHEBI:57692"/>
        <dbReference type="ChEBI" id="CHEBI:58307"/>
        <dbReference type="ChEBI" id="CHEBI:156457"/>
        <dbReference type="ChEBI" id="CHEBI:156458"/>
    </reaction>
    <physiologicalReaction direction="left-to-right" evidence="19">
        <dbReference type="Rhea" id="RHEA:65345"/>
    </physiologicalReaction>
</comment>
<evidence type="ECO:0000256" key="11">
    <source>
        <dbReference type="ARBA" id="ARBA00023002"/>
    </source>
</evidence>
<dbReference type="HOGENOM" id="CLU_018204_0_2_0"/>
<dbReference type="GO" id="GO:0046395">
    <property type="term" value="P:carboxylic acid catabolic process"/>
    <property type="evidence" value="ECO:0007669"/>
    <property type="project" value="UniProtKB-ARBA"/>
</dbReference>
<protein>
    <recommendedName>
        <fullName evidence="15">Short/branched chain specific acyl-CoA dehydrogenase, mitochondrial</fullName>
        <ecNumber evidence="14">1.3.8.5</ecNumber>
    </recommendedName>
    <alternativeName>
        <fullName evidence="17">2-methyl branched chain acyl-CoA dehydrogenase</fullName>
    </alternativeName>
    <alternativeName>
        <fullName evidence="16">2-methylbutyryl-coenzyme A dehydrogenase</fullName>
    </alternativeName>
</protein>
<evidence type="ECO:0000256" key="22">
    <source>
        <dbReference type="ARBA" id="ARBA00049192"/>
    </source>
</evidence>
<evidence type="ECO:0000256" key="20">
    <source>
        <dbReference type="ARBA" id="ARBA00048592"/>
    </source>
</evidence>
<dbReference type="EC" id="1.3.8.5" evidence="14"/>
<comment type="catalytic activity">
    <reaction evidence="22">
        <text>hexanoyl-CoA + oxidized [electron-transfer flavoprotein] + H(+) = (2E)-hexenoyl-CoA + reduced [electron-transfer flavoprotein]</text>
        <dbReference type="Rhea" id="RHEA:43464"/>
        <dbReference type="Rhea" id="RHEA-COMP:10685"/>
        <dbReference type="Rhea" id="RHEA-COMP:10686"/>
        <dbReference type="ChEBI" id="CHEBI:15378"/>
        <dbReference type="ChEBI" id="CHEBI:57692"/>
        <dbReference type="ChEBI" id="CHEBI:58307"/>
        <dbReference type="ChEBI" id="CHEBI:62077"/>
        <dbReference type="ChEBI" id="CHEBI:62620"/>
    </reaction>
    <physiologicalReaction direction="left-to-right" evidence="22">
        <dbReference type="Rhea" id="RHEA:43465"/>
    </physiologicalReaction>
</comment>
<dbReference type="InterPro" id="IPR046373">
    <property type="entry name" value="Acyl-CoA_Oxase/DH_mid-dom_sf"/>
</dbReference>
<dbReference type="PROSITE" id="PS00073">
    <property type="entry name" value="ACYL_COA_DH_2"/>
    <property type="match status" value="1"/>
</dbReference>
<evidence type="ECO:0000256" key="15">
    <source>
        <dbReference type="ARBA" id="ARBA00039850"/>
    </source>
</evidence>
<dbReference type="FunFam" id="1.10.540.10:FF:000012">
    <property type="entry name" value="Acyl-CoA dehydrogenase short/branched chain"/>
    <property type="match status" value="1"/>
</dbReference>
<organism evidence="29">
    <name type="scientific">Solibacter usitatus (strain Ellin6076)</name>
    <dbReference type="NCBI Taxonomy" id="234267"/>
    <lineage>
        <taxon>Bacteria</taxon>
        <taxon>Pseudomonadati</taxon>
        <taxon>Acidobacteriota</taxon>
        <taxon>Terriglobia</taxon>
        <taxon>Bryobacterales</taxon>
        <taxon>Solibacteraceae</taxon>
        <taxon>Candidatus Solibacter</taxon>
    </lineage>
</organism>
<dbReference type="SUPFAM" id="SSF56645">
    <property type="entry name" value="Acyl-CoA dehydrogenase NM domain-like"/>
    <property type="match status" value="1"/>
</dbReference>
<evidence type="ECO:0000256" key="25">
    <source>
        <dbReference type="RuleBase" id="RU362125"/>
    </source>
</evidence>
<comment type="cofactor">
    <cofactor evidence="1 25">
        <name>FAD</name>
        <dbReference type="ChEBI" id="CHEBI:57692"/>
    </cofactor>
</comment>
<comment type="catalytic activity">
    <reaction evidence="20">
        <text>(2R)-2-methylbutanoyl-CoA + oxidized [electron-transfer flavoprotein] + H(+) = ethylacryloyl-CoA + reduced [electron-transfer flavoprotein]</text>
        <dbReference type="Rhea" id="RHEA:65296"/>
        <dbReference type="Rhea" id="RHEA-COMP:10685"/>
        <dbReference type="Rhea" id="RHEA-COMP:10686"/>
        <dbReference type="ChEBI" id="CHEBI:15378"/>
        <dbReference type="ChEBI" id="CHEBI:57692"/>
        <dbReference type="ChEBI" id="CHEBI:58307"/>
        <dbReference type="ChEBI" id="CHEBI:156439"/>
        <dbReference type="ChEBI" id="CHEBI:156440"/>
    </reaction>
    <physiologicalReaction direction="left-to-right" evidence="20">
        <dbReference type="Rhea" id="RHEA:65297"/>
    </physiologicalReaction>
</comment>
<dbReference type="eggNOG" id="COG1960">
    <property type="taxonomic scope" value="Bacteria"/>
</dbReference>
<evidence type="ECO:0000256" key="12">
    <source>
        <dbReference type="ARBA" id="ARBA00023098"/>
    </source>
</evidence>
<keyword evidence="11 25" id="KW-0560">Oxidoreductase</keyword>
<evidence type="ECO:0000256" key="17">
    <source>
        <dbReference type="ARBA" id="ARBA00042821"/>
    </source>
</evidence>
<dbReference type="Gene3D" id="1.20.140.10">
    <property type="entry name" value="Butyryl-CoA Dehydrogenase, subunit A, domain 3"/>
    <property type="match status" value="1"/>
</dbReference>
<comment type="catalytic activity">
    <reaction evidence="23">
        <text>(2S)-2-methylbutanoyl-CoA + oxidized [electron-transfer flavoprotein] + H(+) = (2E)-2-methylbut-2-enoyl-CoA + reduced [electron-transfer flavoprotein]</text>
        <dbReference type="Rhea" id="RHEA:48256"/>
        <dbReference type="Rhea" id="RHEA-COMP:10685"/>
        <dbReference type="Rhea" id="RHEA-COMP:10686"/>
        <dbReference type="ChEBI" id="CHEBI:15378"/>
        <dbReference type="ChEBI" id="CHEBI:57337"/>
        <dbReference type="ChEBI" id="CHEBI:57692"/>
        <dbReference type="ChEBI" id="CHEBI:58307"/>
        <dbReference type="ChEBI" id="CHEBI:88166"/>
    </reaction>
    <physiologicalReaction direction="left-to-right" evidence="23">
        <dbReference type="Rhea" id="RHEA:48257"/>
    </physiologicalReaction>
</comment>
<dbReference type="Pfam" id="PF02771">
    <property type="entry name" value="Acyl-CoA_dh_N"/>
    <property type="match status" value="1"/>
</dbReference>
<keyword evidence="5" id="KW-0597">Phosphoprotein</keyword>
<dbReference type="PANTHER" id="PTHR43884">
    <property type="entry name" value="ACYL-COA DEHYDROGENASE"/>
    <property type="match status" value="1"/>
</dbReference>
<comment type="similarity">
    <text evidence="3 25">Belongs to the acyl-CoA dehydrogenase family.</text>
</comment>